<evidence type="ECO:0000313" key="2">
    <source>
        <dbReference type="EMBL" id="GGW75642.1"/>
    </source>
</evidence>
<sequence length="134" mass="14738">MSQSHRVRITSPNVAEAAPGLWSNCLQVEDTLYLSGFTSRANDGETIIGKDGYEQAKVIFQKMKDLCEAAGGTIDDVVTMTIFVTDIKENQGVWKARREFFTGDFPACALIEVKGLAKPEILVEIQGQARLAKK</sequence>
<dbReference type="Pfam" id="PF01042">
    <property type="entry name" value="Ribonuc_L-PSP"/>
    <property type="match status" value="1"/>
</dbReference>
<comment type="caution">
    <text evidence="2">The sequence shown here is derived from an EMBL/GenBank/DDBJ whole genome shotgun (WGS) entry which is preliminary data.</text>
</comment>
<dbReference type="PANTHER" id="PTHR11803:SF58">
    <property type="entry name" value="PROTEIN HMF1-RELATED"/>
    <property type="match status" value="1"/>
</dbReference>
<keyword evidence="3" id="KW-1185">Reference proteome</keyword>
<evidence type="ECO:0000256" key="1">
    <source>
        <dbReference type="ARBA" id="ARBA00010552"/>
    </source>
</evidence>
<dbReference type="AlphaFoldDB" id="A0A918JEL4"/>
<protein>
    <recommendedName>
        <fullName evidence="4">RidA family protein</fullName>
    </recommendedName>
</protein>
<dbReference type="RefSeq" id="WP_189383509.1">
    <property type="nucleotide sequence ID" value="NZ_BAABFY010000010.1"/>
</dbReference>
<reference evidence="2" key="2">
    <citation type="submission" date="2020-09" db="EMBL/GenBank/DDBJ databases">
        <authorList>
            <person name="Sun Q."/>
            <person name="Kim S."/>
        </authorList>
    </citation>
    <scope>NUCLEOTIDE SEQUENCE</scope>
    <source>
        <strain evidence="2">KCTC 23732</strain>
    </source>
</reference>
<accession>A0A918JEL4</accession>
<dbReference type="EMBL" id="BMYS01000001">
    <property type="protein sequence ID" value="GGW75642.1"/>
    <property type="molecule type" value="Genomic_DNA"/>
</dbReference>
<dbReference type="GO" id="GO:0005829">
    <property type="term" value="C:cytosol"/>
    <property type="evidence" value="ECO:0007669"/>
    <property type="project" value="TreeGrafter"/>
</dbReference>
<reference evidence="2" key="1">
    <citation type="journal article" date="2014" name="Int. J. Syst. Evol. Microbiol.">
        <title>Complete genome sequence of Corynebacterium casei LMG S-19264T (=DSM 44701T), isolated from a smear-ripened cheese.</title>
        <authorList>
            <consortium name="US DOE Joint Genome Institute (JGI-PGF)"/>
            <person name="Walter F."/>
            <person name="Albersmeier A."/>
            <person name="Kalinowski J."/>
            <person name="Ruckert C."/>
        </authorList>
    </citation>
    <scope>NUCLEOTIDE SEQUENCE</scope>
    <source>
        <strain evidence="2">KCTC 23732</strain>
    </source>
</reference>
<name>A0A918JEL4_9BURK</name>
<organism evidence="2 3">
    <name type="scientific">Advenella faeciporci</name>
    <dbReference type="NCBI Taxonomy" id="797535"/>
    <lineage>
        <taxon>Bacteria</taxon>
        <taxon>Pseudomonadati</taxon>
        <taxon>Pseudomonadota</taxon>
        <taxon>Betaproteobacteria</taxon>
        <taxon>Burkholderiales</taxon>
        <taxon>Alcaligenaceae</taxon>
    </lineage>
</organism>
<dbReference type="InterPro" id="IPR035959">
    <property type="entry name" value="RutC-like_sf"/>
</dbReference>
<evidence type="ECO:0000313" key="3">
    <source>
        <dbReference type="Proteomes" id="UP000608345"/>
    </source>
</evidence>
<evidence type="ECO:0008006" key="4">
    <source>
        <dbReference type="Google" id="ProtNLM"/>
    </source>
</evidence>
<gene>
    <name evidence="2" type="ORF">GCM10011450_01300</name>
</gene>
<dbReference type="SUPFAM" id="SSF55298">
    <property type="entry name" value="YjgF-like"/>
    <property type="match status" value="1"/>
</dbReference>
<dbReference type="CDD" id="cd00448">
    <property type="entry name" value="YjgF_YER057c_UK114_family"/>
    <property type="match status" value="1"/>
</dbReference>
<dbReference type="Gene3D" id="3.30.1330.40">
    <property type="entry name" value="RutC-like"/>
    <property type="match status" value="1"/>
</dbReference>
<dbReference type="InterPro" id="IPR006175">
    <property type="entry name" value="YjgF/YER057c/UK114"/>
</dbReference>
<dbReference type="PANTHER" id="PTHR11803">
    <property type="entry name" value="2-IMINOBUTANOATE/2-IMINOPROPANOATE DEAMINASE RIDA"/>
    <property type="match status" value="1"/>
</dbReference>
<comment type="similarity">
    <text evidence="1">Belongs to the RutC family.</text>
</comment>
<proteinExistence type="inferred from homology"/>
<dbReference type="Proteomes" id="UP000608345">
    <property type="component" value="Unassembled WGS sequence"/>
</dbReference>
<dbReference type="GO" id="GO:0019239">
    <property type="term" value="F:deaminase activity"/>
    <property type="evidence" value="ECO:0007669"/>
    <property type="project" value="TreeGrafter"/>
</dbReference>